<accession>A0A6C0LPE9</accession>
<name>A0A6C0LPE9_9ZZZZ</name>
<feature type="region of interest" description="Disordered" evidence="1">
    <location>
        <begin position="124"/>
        <end position="160"/>
    </location>
</feature>
<reference evidence="2" key="1">
    <citation type="journal article" date="2020" name="Nature">
        <title>Giant virus diversity and host interactions through global metagenomics.</title>
        <authorList>
            <person name="Schulz F."/>
            <person name="Roux S."/>
            <person name="Paez-Espino D."/>
            <person name="Jungbluth S."/>
            <person name="Walsh D.A."/>
            <person name="Denef V.J."/>
            <person name="McMahon K.D."/>
            <person name="Konstantinidis K.T."/>
            <person name="Eloe-Fadrosh E.A."/>
            <person name="Kyrpides N.C."/>
            <person name="Woyke T."/>
        </authorList>
    </citation>
    <scope>NUCLEOTIDE SEQUENCE</scope>
    <source>
        <strain evidence="2">GVMAG-M-3300027963-41</strain>
    </source>
</reference>
<proteinExistence type="predicted"/>
<dbReference type="EMBL" id="MN740533">
    <property type="protein sequence ID" value="QHU31838.1"/>
    <property type="molecule type" value="Genomic_DNA"/>
</dbReference>
<feature type="compositionally biased region" description="Basic residues" evidence="1">
    <location>
        <begin position="135"/>
        <end position="160"/>
    </location>
</feature>
<evidence type="ECO:0000313" key="2">
    <source>
        <dbReference type="EMBL" id="QHU31838.1"/>
    </source>
</evidence>
<protein>
    <submittedName>
        <fullName evidence="2">Uncharacterized protein</fullName>
    </submittedName>
</protein>
<dbReference type="AlphaFoldDB" id="A0A6C0LPE9"/>
<feature type="compositionally biased region" description="Low complexity" evidence="1">
    <location>
        <begin position="124"/>
        <end position="134"/>
    </location>
</feature>
<sequence length="160" mass="18615">MAAQHVFAAPNNNNVGIHYKPPPENVLPVDINALVPGQMYHIWSADPNNLGQYHGMVGIFQRLFLDYYFFNYEGVLNSQNILVNKDWRPLYAGEGPDPVYLRIRHDRAGEYLIYPINAADIDNGNNAAMNQNGGKYRRTYRRQAKRRRSQRRRTPKNNRR</sequence>
<evidence type="ECO:0000256" key="1">
    <source>
        <dbReference type="SAM" id="MobiDB-lite"/>
    </source>
</evidence>
<organism evidence="2">
    <name type="scientific">viral metagenome</name>
    <dbReference type="NCBI Taxonomy" id="1070528"/>
    <lineage>
        <taxon>unclassified sequences</taxon>
        <taxon>metagenomes</taxon>
        <taxon>organismal metagenomes</taxon>
    </lineage>
</organism>